<comment type="caution">
    <text evidence="3">The sequence shown here is derived from an EMBL/GenBank/DDBJ whole genome shotgun (WGS) entry which is preliminary data.</text>
</comment>
<evidence type="ECO:0000259" key="2">
    <source>
        <dbReference type="Pfam" id="PF06398"/>
    </source>
</evidence>
<evidence type="ECO:0000313" key="4">
    <source>
        <dbReference type="Proteomes" id="UP000620124"/>
    </source>
</evidence>
<feature type="compositionally biased region" description="Polar residues" evidence="1">
    <location>
        <begin position="861"/>
        <end position="873"/>
    </location>
</feature>
<proteinExistence type="predicted"/>
<sequence length="880" mass="98701">MSLRPPPTTYASVDEVQTRLRAKPKFAFLRHKKSRTSSLPPPPNVSITALPLAGPDPLIDIDPLSVVYSSASDDQDQYRWAVVYENQRGQVLKIFSSLYYSYSSLLPTDPSPFTTPHPSSKRSKDVTLAEYSLPDGAWRWLSPWMIDMRSDSGEVQHDGFEYNFMFRDKKWRPEAGTMSWVRRRRWIRLMMRPAKSKDAKKHAPDSLSPNTPVTPAQSINAANRYSMASSFPPSVLESHLEADSFFELSVDEIWQPDDLEANWERCRAAMRQAGRDGRILELWRRWLGYEPPPEDRRAKQRKQWTEDDDPVPLEHPTETSVLSPHTAPPIANGDAILHSFIYPESRARFIQMLERVGVLAELNSDLGAVSSSGEVEFWSYMNEKTSLHALARVLARELSPKGFAFSVTLALGGGSFIREIWRILDDLDDKSDPPIEKENTARAAAVKLGAWLSALKLSSAQKTFLSNVISSSIGLLLLQAGRAQSSLASRANANGKEPGASRTLDLTLLLLVRALDAGVQSFVARKSGSRRESDAQLPIELQQTAQERLASGMRREALRTQIDSFVFWACSARIMWCFFYEPQRLPKSYLKWINTLAGVDSRLLEALRLIRSKEWSYRTGSPAHSELLRTYARDLGHPATWGDPSVLPAHGGAQADRVWTQFGLGLEQNCTANAGLRGVKVFLEAIAIYLPVQFVPIILSRPRALLDPRHILGAILGALRSATFLSTFVTSFWYSVCLSRSLIFARLFPFISHDFWDGPYGGVLAGCLVCGSSIWIENGRRRGEMALYVLPRAVRACLPDKWVRSGNAGVRLAERITFVLSLSSLLTAASHHPHTLRGLSRWGLRFIVKGPNVAFWKNNDHPSQTSLENQRTVSKLDPEH</sequence>
<name>A0A8H7CRQ7_9AGAR</name>
<feature type="compositionally biased region" description="Basic and acidic residues" evidence="1">
    <location>
        <begin position="195"/>
        <end position="204"/>
    </location>
</feature>
<dbReference type="InterPro" id="IPR026749">
    <property type="entry name" value="Tmem135"/>
</dbReference>
<feature type="region of interest" description="Disordered" evidence="1">
    <location>
        <begin position="194"/>
        <end position="213"/>
    </location>
</feature>
<dbReference type="GO" id="GO:0005778">
    <property type="term" value="C:peroxisomal membrane"/>
    <property type="evidence" value="ECO:0007669"/>
    <property type="project" value="UniProtKB-ARBA"/>
</dbReference>
<reference evidence="3" key="1">
    <citation type="submission" date="2020-05" db="EMBL/GenBank/DDBJ databases">
        <title>Mycena genomes resolve the evolution of fungal bioluminescence.</title>
        <authorList>
            <person name="Tsai I.J."/>
        </authorList>
    </citation>
    <scope>NUCLEOTIDE SEQUENCE</scope>
    <source>
        <strain evidence="3">CCC161011</strain>
    </source>
</reference>
<accession>A0A8H7CRQ7</accession>
<dbReference type="Pfam" id="PF06398">
    <property type="entry name" value="Pex24p"/>
    <property type="match status" value="1"/>
</dbReference>
<dbReference type="OrthoDB" id="4021778at2759"/>
<keyword evidence="4" id="KW-1185">Reference proteome</keyword>
<dbReference type="InterPro" id="IPR010482">
    <property type="entry name" value="TECPR1-like_DysF"/>
</dbReference>
<evidence type="ECO:0000256" key="1">
    <source>
        <dbReference type="SAM" id="MobiDB-lite"/>
    </source>
</evidence>
<feature type="region of interest" description="Disordered" evidence="1">
    <location>
        <begin position="293"/>
        <end position="327"/>
    </location>
</feature>
<evidence type="ECO:0000313" key="3">
    <source>
        <dbReference type="EMBL" id="KAF7347829.1"/>
    </source>
</evidence>
<gene>
    <name evidence="3" type="ORF">MVEN_01540400</name>
</gene>
<feature type="domain" description="TECPR1-like DysF" evidence="2">
    <location>
        <begin position="72"/>
        <end position="188"/>
    </location>
</feature>
<dbReference type="PANTHER" id="PTHR12459">
    <property type="entry name" value="TRANSMEMBRANE PROTEIN 135-RELATED"/>
    <property type="match status" value="1"/>
</dbReference>
<dbReference type="PANTHER" id="PTHR12459:SF15">
    <property type="entry name" value="TRANSMEMBRANE PROTEIN 135"/>
    <property type="match status" value="1"/>
</dbReference>
<dbReference type="Proteomes" id="UP000620124">
    <property type="component" value="Unassembled WGS sequence"/>
</dbReference>
<protein>
    <recommendedName>
        <fullName evidence="2">TECPR1-like DysF domain-containing protein</fullName>
    </recommendedName>
</protein>
<dbReference type="EMBL" id="JACAZI010000012">
    <property type="protein sequence ID" value="KAF7347829.1"/>
    <property type="molecule type" value="Genomic_DNA"/>
</dbReference>
<organism evidence="3 4">
    <name type="scientific">Mycena venus</name>
    <dbReference type="NCBI Taxonomy" id="2733690"/>
    <lineage>
        <taxon>Eukaryota</taxon>
        <taxon>Fungi</taxon>
        <taxon>Dikarya</taxon>
        <taxon>Basidiomycota</taxon>
        <taxon>Agaricomycotina</taxon>
        <taxon>Agaricomycetes</taxon>
        <taxon>Agaricomycetidae</taxon>
        <taxon>Agaricales</taxon>
        <taxon>Marasmiineae</taxon>
        <taxon>Mycenaceae</taxon>
        <taxon>Mycena</taxon>
    </lineage>
</organism>
<dbReference type="AlphaFoldDB" id="A0A8H7CRQ7"/>
<dbReference type="GO" id="GO:0007031">
    <property type="term" value="P:peroxisome organization"/>
    <property type="evidence" value="ECO:0007669"/>
    <property type="project" value="UniProtKB-ARBA"/>
</dbReference>
<feature type="region of interest" description="Disordered" evidence="1">
    <location>
        <begin position="859"/>
        <end position="880"/>
    </location>
</feature>